<dbReference type="OrthoDB" id="10473538at2759"/>
<dbReference type="EMBL" id="MU003699">
    <property type="protein sequence ID" value="KAF2810849.1"/>
    <property type="molecule type" value="Genomic_DNA"/>
</dbReference>
<keyword evidence="3" id="KW-1185">Reference proteome</keyword>
<reference evidence="2 4" key="1">
    <citation type="journal article" date="2020" name="Stud. Mycol.">
        <title>101 Dothideomycetes genomes: a test case for predicting lifestyles and emergence of pathogens.</title>
        <authorList>
            <person name="Haridas S."/>
            <person name="Albert R."/>
            <person name="Binder M."/>
            <person name="Bloem J."/>
            <person name="Labutti K."/>
            <person name="Salamov A."/>
            <person name="Andreopoulos B."/>
            <person name="Baker S."/>
            <person name="Barry K."/>
            <person name="Bills G."/>
            <person name="Bluhm B."/>
            <person name="Cannon C."/>
            <person name="Castanera R."/>
            <person name="Culley D."/>
            <person name="Daum C."/>
            <person name="Ezra D."/>
            <person name="Gonzalez J."/>
            <person name="Henrissat B."/>
            <person name="Kuo A."/>
            <person name="Liang C."/>
            <person name="Lipzen A."/>
            <person name="Lutzoni F."/>
            <person name="Magnuson J."/>
            <person name="Mondo S."/>
            <person name="Nolan M."/>
            <person name="Ohm R."/>
            <person name="Pangilinan J."/>
            <person name="Park H.-J."/>
            <person name="Ramirez L."/>
            <person name="Alfaro M."/>
            <person name="Sun H."/>
            <person name="Tritt A."/>
            <person name="Yoshinaga Y."/>
            <person name="Zwiers L.-H."/>
            <person name="Turgeon B."/>
            <person name="Goodwin S."/>
            <person name="Spatafora J."/>
            <person name="Crous P."/>
            <person name="Grigoriev I."/>
        </authorList>
    </citation>
    <scope>NUCLEOTIDE SEQUENCE</scope>
    <source>
        <strain evidence="2 4">CBS 304.34</strain>
    </source>
</reference>
<dbReference type="AlphaFoldDB" id="A0A6A6YQQ8"/>
<sequence length="261" mass="30134">MPNFTDFPRELRDEVYFHAMVPNLDELVPLAQVPTALGPRLLAKHRAGVNTSLFRLNKAVKSEPARIHDERPRCRRAESSKDAVEDDTHPGGFPAIPSRTEDRRVDIRYLRLFWRDVLPQLLNLRELHLAPISLRTREEAMCLLRSNKGNDPRLLDCLFCEHFLRAKGLGSGALAETMRELQRRPDKGFPAVRVHMCSLKPSTVKEIEEKFPMIEWLHVKGCTCCAGYYTTMKKDHDYDGYSDEEKLEADRWLKTAEKVVH</sequence>
<name>A0A6A6YQQ8_9PEZI</name>
<evidence type="ECO:0000313" key="3">
    <source>
        <dbReference type="Proteomes" id="UP000504636"/>
    </source>
</evidence>
<organism evidence="2">
    <name type="scientific">Mytilinidion resinicola</name>
    <dbReference type="NCBI Taxonomy" id="574789"/>
    <lineage>
        <taxon>Eukaryota</taxon>
        <taxon>Fungi</taxon>
        <taxon>Dikarya</taxon>
        <taxon>Ascomycota</taxon>
        <taxon>Pezizomycotina</taxon>
        <taxon>Dothideomycetes</taxon>
        <taxon>Pleosporomycetidae</taxon>
        <taxon>Mytilinidiales</taxon>
        <taxon>Mytilinidiaceae</taxon>
        <taxon>Mytilinidion</taxon>
    </lineage>
</organism>
<reference evidence="4" key="3">
    <citation type="submission" date="2025-04" db="UniProtKB">
        <authorList>
            <consortium name="RefSeq"/>
        </authorList>
    </citation>
    <scope>IDENTIFICATION</scope>
    <source>
        <strain evidence="4">CBS 304.34</strain>
    </source>
</reference>
<protein>
    <submittedName>
        <fullName evidence="2 4">Uncharacterized protein</fullName>
    </submittedName>
</protein>
<feature type="region of interest" description="Disordered" evidence="1">
    <location>
        <begin position="65"/>
        <end position="97"/>
    </location>
</feature>
<proteinExistence type="predicted"/>
<reference evidence="4" key="2">
    <citation type="submission" date="2020-04" db="EMBL/GenBank/DDBJ databases">
        <authorList>
            <consortium name="NCBI Genome Project"/>
        </authorList>
    </citation>
    <scope>NUCLEOTIDE SEQUENCE</scope>
    <source>
        <strain evidence="4">CBS 304.34</strain>
    </source>
</reference>
<evidence type="ECO:0000313" key="4">
    <source>
        <dbReference type="RefSeq" id="XP_033577813.1"/>
    </source>
</evidence>
<accession>A0A6A6YQQ8</accession>
<evidence type="ECO:0000313" key="2">
    <source>
        <dbReference type="EMBL" id="KAF2810849.1"/>
    </source>
</evidence>
<dbReference type="Proteomes" id="UP000504636">
    <property type="component" value="Unplaced"/>
</dbReference>
<dbReference type="GeneID" id="54462903"/>
<evidence type="ECO:0000256" key="1">
    <source>
        <dbReference type="SAM" id="MobiDB-lite"/>
    </source>
</evidence>
<gene>
    <name evidence="2 4" type="ORF">BDZ99DRAFT_475725</name>
</gene>
<dbReference type="RefSeq" id="XP_033577813.1">
    <property type="nucleotide sequence ID" value="XM_033722010.1"/>
</dbReference>
<feature type="compositionally biased region" description="Basic and acidic residues" evidence="1">
    <location>
        <begin position="65"/>
        <end position="89"/>
    </location>
</feature>